<feature type="chain" id="PRO_5025689211" description="Secreted protein" evidence="2">
    <location>
        <begin position="29"/>
        <end position="133"/>
    </location>
</feature>
<protein>
    <recommendedName>
        <fullName evidence="5">Secreted protein</fullName>
    </recommendedName>
</protein>
<gene>
    <name evidence="3" type="ORF">BDY21DRAFT_138961</name>
</gene>
<organism evidence="3 4">
    <name type="scientific">Lineolata rhizophorae</name>
    <dbReference type="NCBI Taxonomy" id="578093"/>
    <lineage>
        <taxon>Eukaryota</taxon>
        <taxon>Fungi</taxon>
        <taxon>Dikarya</taxon>
        <taxon>Ascomycota</taxon>
        <taxon>Pezizomycotina</taxon>
        <taxon>Dothideomycetes</taxon>
        <taxon>Dothideomycetes incertae sedis</taxon>
        <taxon>Lineolatales</taxon>
        <taxon>Lineolataceae</taxon>
        <taxon>Lineolata</taxon>
    </lineage>
</organism>
<proteinExistence type="predicted"/>
<sequence>MRRGPFPWAGAVACCWLWASETARTASATASSSAEGSKTRLSATATTRRVTGGRAEGEEEALVGYSGVAAAQSSLNKGSSPGSEVSAGRHVERRARCVVRERRGKGYDRGGERRRICWTKGAMLAEICFLECN</sequence>
<evidence type="ECO:0008006" key="5">
    <source>
        <dbReference type="Google" id="ProtNLM"/>
    </source>
</evidence>
<evidence type="ECO:0000256" key="2">
    <source>
        <dbReference type="SAM" id="SignalP"/>
    </source>
</evidence>
<keyword evidence="2" id="KW-0732">Signal</keyword>
<reference evidence="3" key="1">
    <citation type="journal article" date="2020" name="Stud. Mycol.">
        <title>101 Dothideomycetes genomes: a test case for predicting lifestyles and emergence of pathogens.</title>
        <authorList>
            <person name="Haridas S."/>
            <person name="Albert R."/>
            <person name="Binder M."/>
            <person name="Bloem J."/>
            <person name="Labutti K."/>
            <person name="Salamov A."/>
            <person name="Andreopoulos B."/>
            <person name="Baker S."/>
            <person name="Barry K."/>
            <person name="Bills G."/>
            <person name="Bluhm B."/>
            <person name="Cannon C."/>
            <person name="Castanera R."/>
            <person name="Culley D."/>
            <person name="Daum C."/>
            <person name="Ezra D."/>
            <person name="Gonzalez J."/>
            <person name="Henrissat B."/>
            <person name="Kuo A."/>
            <person name="Liang C."/>
            <person name="Lipzen A."/>
            <person name="Lutzoni F."/>
            <person name="Magnuson J."/>
            <person name="Mondo S."/>
            <person name="Nolan M."/>
            <person name="Ohm R."/>
            <person name="Pangilinan J."/>
            <person name="Park H.-J."/>
            <person name="Ramirez L."/>
            <person name="Alfaro M."/>
            <person name="Sun H."/>
            <person name="Tritt A."/>
            <person name="Yoshinaga Y."/>
            <person name="Zwiers L.-H."/>
            <person name="Turgeon B."/>
            <person name="Goodwin S."/>
            <person name="Spatafora J."/>
            <person name="Crous P."/>
            <person name="Grigoriev I."/>
        </authorList>
    </citation>
    <scope>NUCLEOTIDE SEQUENCE</scope>
    <source>
        <strain evidence="3">ATCC 16933</strain>
    </source>
</reference>
<evidence type="ECO:0000256" key="1">
    <source>
        <dbReference type="SAM" id="MobiDB-lite"/>
    </source>
</evidence>
<name>A0A6A6PBI6_9PEZI</name>
<keyword evidence="4" id="KW-1185">Reference proteome</keyword>
<feature type="compositionally biased region" description="Low complexity" evidence="1">
    <location>
        <begin position="27"/>
        <end position="36"/>
    </location>
</feature>
<dbReference type="AlphaFoldDB" id="A0A6A6PBI6"/>
<feature type="signal peptide" evidence="2">
    <location>
        <begin position="1"/>
        <end position="28"/>
    </location>
</feature>
<evidence type="ECO:0000313" key="4">
    <source>
        <dbReference type="Proteomes" id="UP000799766"/>
    </source>
</evidence>
<feature type="region of interest" description="Disordered" evidence="1">
    <location>
        <begin position="27"/>
        <end position="56"/>
    </location>
</feature>
<dbReference type="Proteomes" id="UP000799766">
    <property type="component" value="Unassembled WGS sequence"/>
</dbReference>
<dbReference type="EMBL" id="MU001672">
    <property type="protein sequence ID" value="KAF2461107.1"/>
    <property type="molecule type" value="Genomic_DNA"/>
</dbReference>
<feature type="compositionally biased region" description="Low complexity" evidence="1">
    <location>
        <begin position="43"/>
        <end position="53"/>
    </location>
</feature>
<evidence type="ECO:0000313" key="3">
    <source>
        <dbReference type="EMBL" id="KAF2461107.1"/>
    </source>
</evidence>
<accession>A0A6A6PBI6</accession>